<dbReference type="NCBIfam" id="NF005559">
    <property type="entry name" value="PRK07231.1"/>
    <property type="match status" value="1"/>
</dbReference>
<dbReference type="GO" id="GO:0016616">
    <property type="term" value="F:oxidoreductase activity, acting on the CH-OH group of donors, NAD or NADP as acceptor"/>
    <property type="evidence" value="ECO:0007669"/>
    <property type="project" value="TreeGrafter"/>
</dbReference>
<evidence type="ECO:0000313" key="3">
    <source>
        <dbReference type="Proteomes" id="UP000199021"/>
    </source>
</evidence>
<dbReference type="InterPro" id="IPR002347">
    <property type="entry name" value="SDR_fam"/>
</dbReference>
<dbReference type="PROSITE" id="PS00061">
    <property type="entry name" value="ADH_SHORT"/>
    <property type="match status" value="1"/>
</dbReference>
<evidence type="ECO:0000256" key="1">
    <source>
        <dbReference type="ARBA" id="ARBA00006484"/>
    </source>
</evidence>
<keyword evidence="3" id="KW-1185">Reference proteome</keyword>
<sequence>MYQKPNKRLLGQTCIVTGASSGIGAAVAQAIGQEGANVVINYHTHEDTANEVAEKIRSFHPDAKAMIFKADVSKESDVEAMFEATIKTFGTVDILVANAGLQQDAATHEMTLDQWQKVIDINLTGQFLCARSAIREFLRRGPRPEVSCALGKIIHMSSVHEIIPWGGHVNYAASKGGINMLMQSLAQEYGPQKVRVNSIGPGAIKTPINLSARDSPEKRAKLMEVIPYKRIGVPSDIGSVAAWLASDESDYITGTTIFVDGGMTCYPGFSENG</sequence>
<dbReference type="EMBL" id="FOFB01000001">
    <property type="protein sequence ID" value="SEP59446.1"/>
    <property type="molecule type" value="Genomic_DNA"/>
</dbReference>
<dbReference type="PRINTS" id="PR00080">
    <property type="entry name" value="SDRFAMILY"/>
</dbReference>
<protein>
    <submittedName>
        <fullName evidence="2">Glucose 1-dehydrogenase</fullName>
    </submittedName>
</protein>
<dbReference type="Proteomes" id="UP000199021">
    <property type="component" value="Unassembled WGS sequence"/>
</dbReference>
<dbReference type="FunFam" id="3.40.50.720:FF:000084">
    <property type="entry name" value="Short-chain dehydrogenase reductase"/>
    <property type="match status" value="1"/>
</dbReference>
<organism evidence="2 3">
    <name type="scientific">Neolewinella agarilytica</name>
    <dbReference type="NCBI Taxonomy" id="478744"/>
    <lineage>
        <taxon>Bacteria</taxon>
        <taxon>Pseudomonadati</taxon>
        <taxon>Bacteroidota</taxon>
        <taxon>Saprospiria</taxon>
        <taxon>Saprospirales</taxon>
        <taxon>Lewinellaceae</taxon>
        <taxon>Neolewinella</taxon>
    </lineage>
</organism>
<dbReference type="OrthoDB" id="9788235at2"/>
<dbReference type="FunCoup" id="A0A1H8Z4X9">
    <property type="interactions" value="173"/>
</dbReference>
<dbReference type="PANTHER" id="PTHR42760">
    <property type="entry name" value="SHORT-CHAIN DEHYDROGENASES/REDUCTASES FAMILY MEMBER"/>
    <property type="match status" value="1"/>
</dbReference>
<evidence type="ECO:0000313" key="2">
    <source>
        <dbReference type="EMBL" id="SEP59446.1"/>
    </source>
</evidence>
<comment type="similarity">
    <text evidence="1">Belongs to the short-chain dehydrogenases/reductases (SDR) family.</text>
</comment>
<gene>
    <name evidence="2" type="ORF">SAMN05444359_101178</name>
</gene>
<dbReference type="SUPFAM" id="SSF51735">
    <property type="entry name" value="NAD(P)-binding Rossmann-fold domains"/>
    <property type="match status" value="1"/>
</dbReference>
<dbReference type="CDD" id="cd05358">
    <property type="entry name" value="GlcDH_SDR_c"/>
    <property type="match status" value="1"/>
</dbReference>
<accession>A0A1H8Z4X9</accession>
<name>A0A1H8Z4X9_9BACT</name>
<dbReference type="STRING" id="478744.SAMN05444359_101178"/>
<dbReference type="Gene3D" id="3.40.50.720">
    <property type="entry name" value="NAD(P)-binding Rossmann-like Domain"/>
    <property type="match status" value="1"/>
</dbReference>
<dbReference type="RefSeq" id="WP_090164913.1">
    <property type="nucleotide sequence ID" value="NZ_FOFB01000001.1"/>
</dbReference>
<dbReference type="PRINTS" id="PR00081">
    <property type="entry name" value="GDHRDH"/>
</dbReference>
<dbReference type="Pfam" id="PF13561">
    <property type="entry name" value="adh_short_C2"/>
    <property type="match status" value="1"/>
</dbReference>
<reference evidence="3" key="1">
    <citation type="submission" date="2016-10" db="EMBL/GenBank/DDBJ databases">
        <authorList>
            <person name="Varghese N."/>
            <person name="Submissions S."/>
        </authorList>
    </citation>
    <scope>NUCLEOTIDE SEQUENCE [LARGE SCALE GENOMIC DNA]</scope>
    <source>
        <strain evidence="3">DSM 24740</strain>
    </source>
</reference>
<dbReference type="InParanoid" id="A0A1H8Z4X9"/>
<dbReference type="InterPro" id="IPR020904">
    <property type="entry name" value="Sc_DH/Rdtase_CS"/>
</dbReference>
<dbReference type="InterPro" id="IPR036291">
    <property type="entry name" value="NAD(P)-bd_dom_sf"/>
</dbReference>
<dbReference type="AlphaFoldDB" id="A0A1H8Z4X9"/>
<dbReference type="PANTHER" id="PTHR42760:SF132">
    <property type="entry name" value="SHORT-CHAIN DEHYDROGENASE_REDUCTASE FAMILY PROTEIN"/>
    <property type="match status" value="1"/>
</dbReference>
<proteinExistence type="inferred from homology"/>